<evidence type="ECO:0000313" key="2">
    <source>
        <dbReference type="EMBL" id="HHL42474.1"/>
    </source>
</evidence>
<keyword evidence="1" id="KW-0732">Signal</keyword>
<protein>
    <recommendedName>
        <fullName evidence="3">Rap1a immunity protein domain-containing protein</fullName>
    </recommendedName>
</protein>
<comment type="caution">
    <text evidence="2">The sequence shown here is derived from an EMBL/GenBank/DDBJ whole genome shotgun (WGS) entry which is preliminary data.</text>
</comment>
<feature type="signal peptide" evidence="1">
    <location>
        <begin position="1"/>
        <end position="22"/>
    </location>
</feature>
<evidence type="ECO:0008006" key="3">
    <source>
        <dbReference type="Google" id="ProtNLM"/>
    </source>
</evidence>
<organism evidence="2">
    <name type="scientific">Hellea balneolensis</name>
    <dbReference type="NCBI Taxonomy" id="287478"/>
    <lineage>
        <taxon>Bacteria</taxon>
        <taxon>Pseudomonadati</taxon>
        <taxon>Pseudomonadota</taxon>
        <taxon>Alphaproteobacteria</taxon>
        <taxon>Maricaulales</taxon>
        <taxon>Robiginitomaculaceae</taxon>
        <taxon>Hellea</taxon>
    </lineage>
</organism>
<reference evidence="2" key="1">
    <citation type="journal article" date="2020" name="mSystems">
        <title>Genome- and Community-Level Interaction Insights into Carbon Utilization and Element Cycling Functions of Hydrothermarchaeota in Hydrothermal Sediment.</title>
        <authorList>
            <person name="Zhou Z."/>
            <person name="Liu Y."/>
            <person name="Xu W."/>
            <person name="Pan J."/>
            <person name="Luo Z.H."/>
            <person name="Li M."/>
        </authorList>
    </citation>
    <scope>NUCLEOTIDE SEQUENCE [LARGE SCALE GENOMIC DNA]</scope>
    <source>
        <strain evidence="2">HyVt-485</strain>
    </source>
</reference>
<gene>
    <name evidence="2" type="ORF">ENJ42_02555</name>
</gene>
<proteinExistence type="predicted"/>
<dbReference type="AlphaFoldDB" id="A0A7C5LSL7"/>
<accession>A0A7C5LSL7</accession>
<dbReference type="Proteomes" id="UP000885830">
    <property type="component" value="Unassembled WGS sequence"/>
</dbReference>
<dbReference type="EMBL" id="DRMJ01000123">
    <property type="protein sequence ID" value="HHL42474.1"/>
    <property type="molecule type" value="Genomic_DNA"/>
</dbReference>
<name>A0A7C5LSL7_9PROT</name>
<evidence type="ECO:0000256" key="1">
    <source>
        <dbReference type="SAM" id="SignalP"/>
    </source>
</evidence>
<feature type="chain" id="PRO_5028256863" description="Rap1a immunity protein domain-containing protein" evidence="1">
    <location>
        <begin position="23"/>
        <end position="154"/>
    </location>
</feature>
<sequence>MKYATMMTCMIGLMFGGQISLAQTYSKKFTEREKTLGNQCIEVYSNNPENGDLIVSTCKQNLADMRALREMTSGLTDIDIRMFNLYTSMTNAILTIGVLRQNGNRPTSTVCSYARDAVGLGKQVGFRKDSDFEAIVQNMVNGYEKYILPSCPAP</sequence>